<keyword evidence="2" id="KW-1185">Reference proteome</keyword>
<dbReference type="RefSeq" id="WP_013258871.1">
    <property type="nucleotide sequence ID" value="NC_014365.1"/>
</dbReference>
<dbReference type="KEGG" id="dbr:Deba_2065"/>
<sequence>MKALFCFVDDAQFELDNFVENAAPAFGRAEFVCARTFAEAAEAIGSRVPVCFLLDILGGDSDFKPQLPTPQEMVKMLGKQPGVERLYAGVEKPTSAEANLLLRRVYAYVDRVQMAFRRAAGMMGQGRHYGLDNLAAAREAYPWAAALGYSRKALYADGVAMSMAGADGLLQKPQGEDDEAIALATRQLAPALARMVYGMVEGRLLRVAAPLALELQNDPDKDMAALGRAMSRAVLSLLRGNEAGRMASGRGLEETLLAIKADGQAARTAVALASWLLSERSA</sequence>
<evidence type="ECO:0000313" key="1">
    <source>
        <dbReference type="EMBL" id="ADK85430.1"/>
    </source>
</evidence>
<proteinExistence type="predicted"/>
<dbReference type="STRING" id="644282.Deba_2065"/>
<accession>E1QIB3</accession>
<evidence type="ECO:0000313" key="2">
    <source>
        <dbReference type="Proteomes" id="UP000009047"/>
    </source>
</evidence>
<dbReference type="OrthoDB" id="5509932at2"/>
<dbReference type="AlphaFoldDB" id="E1QIB3"/>
<dbReference type="Proteomes" id="UP000009047">
    <property type="component" value="Chromosome"/>
</dbReference>
<organism evidence="1 2">
    <name type="scientific">Desulfarculus baarsii (strain ATCC 33931 / DSM 2075 / LMG 7858 / VKM B-1802 / 2st14)</name>
    <dbReference type="NCBI Taxonomy" id="644282"/>
    <lineage>
        <taxon>Bacteria</taxon>
        <taxon>Pseudomonadati</taxon>
        <taxon>Thermodesulfobacteriota</taxon>
        <taxon>Desulfarculia</taxon>
        <taxon>Desulfarculales</taxon>
        <taxon>Desulfarculaceae</taxon>
        <taxon>Desulfarculus</taxon>
    </lineage>
</organism>
<dbReference type="EMBL" id="CP002085">
    <property type="protein sequence ID" value="ADK85430.1"/>
    <property type="molecule type" value="Genomic_DNA"/>
</dbReference>
<name>E1QIB3_DESB2</name>
<reference evidence="1 2" key="1">
    <citation type="journal article" date="2010" name="Stand. Genomic Sci.">
        <title>Complete genome sequence of Desulfarculus baarsii type strain (2st14).</title>
        <authorList>
            <person name="Sun H."/>
            <person name="Spring S."/>
            <person name="Lapidus A."/>
            <person name="Davenport K."/>
            <person name="Del Rio T.G."/>
            <person name="Tice H."/>
            <person name="Nolan M."/>
            <person name="Copeland A."/>
            <person name="Cheng J.F."/>
            <person name="Lucas S."/>
            <person name="Tapia R."/>
            <person name="Goodwin L."/>
            <person name="Pitluck S."/>
            <person name="Ivanova N."/>
            <person name="Pagani I."/>
            <person name="Mavromatis K."/>
            <person name="Ovchinnikova G."/>
            <person name="Pati A."/>
            <person name="Chen A."/>
            <person name="Palaniappan K."/>
            <person name="Hauser L."/>
            <person name="Chang Y.J."/>
            <person name="Jeffries C.D."/>
            <person name="Detter J.C."/>
            <person name="Han C."/>
            <person name="Rohde M."/>
            <person name="Brambilla E."/>
            <person name="Goker M."/>
            <person name="Woyke T."/>
            <person name="Bristow J."/>
            <person name="Eisen J.A."/>
            <person name="Markowitz V."/>
            <person name="Hugenholtz P."/>
            <person name="Kyrpides N.C."/>
            <person name="Klenk H.P."/>
            <person name="Land M."/>
        </authorList>
    </citation>
    <scope>NUCLEOTIDE SEQUENCE [LARGE SCALE GENOMIC DNA]</scope>
    <source>
        <strain evidence="2">ATCC 33931 / DSM 2075 / LMG 7858 / VKM B-1802 / 2st14</strain>
    </source>
</reference>
<dbReference type="HOGENOM" id="CLU_985997_0_0_7"/>
<protein>
    <submittedName>
        <fullName evidence="1">Uncharacterized protein</fullName>
    </submittedName>
</protein>
<gene>
    <name evidence="1" type="ordered locus">Deba_2065</name>
</gene>